<name>A0A1E5L508_9FIRM</name>
<keyword evidence="4 5" id="KW-0472">Membrane</keyword>
<sequence>MSEKDQALTLVEHLAELRNRIVVVFAFFIVGLVVGFIYAKEIIEYLTRDIDSLNVFRPMDTLRVYLQVAVYVGIVIALPTALYQVWAFVKPALTIEERKNTVWFIPAALALFFVGSSFAYFVIFPMMWGFLVGFTEAIAGVESMIGLAEYVSFISNLVIPFGLLFEMPIVVIFLTKIRIVNPPRLRKLRRMAYLVLIIVATMITPADFISAIAVFIPLVGLYEISILLSGVVYKKQLAKEAEYEAMYGEKSEGESEGTTESNESDVVKEDSNEETKESN</sequence>
<dbReference type="NCBIfam" id="TIGR00945">
    <property type="entry name" value="tatC"/>
    <property type="match status" value="1"/>
</dbReference>
<comment type="caution">
    <text evidence="7">The sequence shown here is derived from an EMBL/GenBank/DDBJ whole genome shotgun (WGS) entry which is preliminary data.</text>
</comment>
<keyword evidence="8" id="KW-1185">Reference proteome</keyword>
<protein>
    <recommendedName>
        <fullName evidence="5">Sec-independent protein translocase protein TatC</fullName>
    </recommendedName>
</protein>
<dbReference type="PANTHER" id="PTHR30371">
    <property type="entry name" value="SEC-INDEPENDENT PROTEIN TRANSLOCASE PROTEIN TATC"/>
    <property type="match status" value="1"/>
</dbReference>
<comment type="subunit">
    <text evidence="5">Forms a complex with TatA.</text>
</comment>
<dbReference type="PANTHER" id="PTHR30371:SF0">
    <property type="entry name" value="SEC-INDEPENDENT PROTEIN TRANSLOCASE PROTEIN TATC, CHLOROPLASTIC-RELATED"/>
    <property type="match status" value="1"/>
</dbReference>
<comment type="similarity">
    <text evidence="5">Belongs to the TatC family.</text>
</comment>
<feature type="transmembrane region" description="Helical" evidence="5">
    <location>
        <begin position="187"/>
        <end position="206"/>
    </location>
</feature>
<dbReference type="GO" id="GO:0009977">
    <property type="term" value="F:proton motive force dependent protein transmembrane transporter activity"/>
    <property type="evidence" value="ECO:0007669"/>
    <property type="project" value="TreeGrafter"/>
</dbReference>
<dbReference type="GO" id="GO:0065002">
    <property type="term" value="P:intracellular protein transmembrane transport"/>
    <property type="evidence" value="ECO:0007669"/>
    <property type="project" value="TreeGrafter"/>
</dbReference>
<feature type="transmembrane region" description="Helical" evidence="5">
    <location>
        <begin position="64"/>
        <end position="89"/>
    </location>
</feature>
<keyword evidence="5" id="KW-0813">Transport</keyword>
<dbReference type="GO" id="GO:0043953">
    <property type="term" value="P:protein transport by the Tat complex"/>
    <property type="evidence" value="ECO:0007669"/>
    <property type="project" value="UniProtKB-UniRule"/>
</dbReference>
<dbReference type="Proteomes" id="UP000095255">
    <property type="component" value="Unassembled WGS sequence"/>
</dbReference>
<keyword evidence="5" id="KW-0653">Protein transport</keyword>
<evidence type="ECO:0000256" key="3">
    <source>
        <dbReference type="ARBA" id="ARBA00022989"/>
    </source>
</evidence>
<accession>A0A1E5L508</accession>
<dbReference type="PRINTS" id="PR01840">
    <property type="entry name" value="TATCFAMILY"/>
</dbReference>
<evidence type="ECO:0000313" key="8">
    <source>
        <dbReference type="Proteomes" id="UP000095255"/>
    </source>
</evidence>
<dbReference type="Pfam" id="PF00902">
    <property type="entry name" value="TatC"/>
    <property type="match status" value="1"/>
</dbReference>
<gene>
    <name evidence="5" type="primary">tatC</name>
    <name evidence="7" type="ORF">BHU72_06305</name>
</gene>
<evidence type="ECO:0000256" key="4">
    <source>
        <dbReference type="ARBA" id="ARBA00023136"/>
    </source>
</evidence>
<evidence type="ECO:0000256" key="1">
    <source>
        <dbReference type="ARBA" id="ARBA00004141"/>
    </source>
</evidence>
<evidence type="ECO:0000256" key="5">
    <source>
        <dbReference type="HAMAP-Rule" id="MF_00902"/>
    </source>
</evidence>
<evidence type="ECO:0000256" key="6">
    <source>
        <dbReference type="SAM" id="MobiDB-lite"/>
    </source>
</evidence>
<keyword evidence="5" id="KW-0811">Translocation</keyword>
<organism evidence="7 8">
    <name type="scientific">Desulfuribacillus stibiiarsenatis</name>
    <dbReference type="NCBI Taxonomy" id="1390249"/>
    <lineage>
        <taxon>Bacteria</taxon>
        <taxon>Bacillati</taxon>
        <taxon>Bacillota</taxon>
        <taxon>Desulfuribacillia</taxon>
        <taxon>Desulfuribacillales</taxon>
        <taxon>Desulfuribacillaceae</taxon>
        <taxon>Desulfuribacillus</taxon>
    </lineage>
</organism>
<dbReference type="RefSeq" id="WP_069702542.1">
    <property type="nucleotide sequence ID" value="NZ_MJAT01000033.1"/>
</dbReference>
<comment type="subcellular location">
    <subcellularLocation>
        <location evidence="5">Cell membrane</location>
        <topology evidence="5">Multi-pass membrane protein</topology>
    </subcellularLocation>
    <subcellularLocation>
        <location evidence="1">Membrane</location>
        <topology evidence="1">Multi-pass membrane protein</topology>
    </subcellularLocation>
</comment>
<evidence type="ECO:0000313" key="7">
    <source>
        <dbReference type="EMBL" id="OEH85215.1"/>
    </source>
</evidence>
<comment type="function">
    <text evidence="5">Part of the twin-arginine translocation (Tat) system that transports large folded proteins containing a characteristic twin-arginine motif in their signal peptide across membranes.</text>
</comment>
<feature type="transmembrane region" description="Helical" evidence="5">
    <location>
        <begin position="212"/>
        <end position="233"/>
    </location>
</feature>
<keyword evidence="3 5" id="KW-1133">Transmembrane helix</keyword>
<dbReference type="HAMAP" id="MF_00902">
    <property type="entry name" value="TatC"/>
    <property type="match status" value="1"/>
</dbReference>
<proteinExistence type="inferred from homology"/>
<dbReference type="AlphaFoldDB" id="A0A1E5L508"/>
<feature type="transmembrane region" description="Helical" evidence="5">
    <location>
        <begin position="101"/>
        <end position="130"/>
    </location>
</feature>
<evidence type="ECO:0000256" key="2">
    <source>
        <dbReference type="ARBA" id="ARBA00022692"/>
    </source>
</evidence>
<reference evidence="7 8" key="1">
    <citation type="submission" date="2016-09" db="EMBL/GenBank/DDBJ databases">
        <title>Desulfuribacillus arsenicus sp. nov., an obligately anaerobic, dissimilatory arsenic- and antimonate-reducing bacterium isolated from anoxic sediments.</title>
        <authorList>
            <person name="Abin C.A."/>
            <person name="Hollibaugh J.T."/>
        </authorList>
    </citation>
    <scope>NUCLEOTIDE SEQUENCE [LARGE SCALE GENOMIC DNA]</scope>
    <source>
        <strain evidence="7 8">MLFW-2</strain>
    </source>
</reference>
<feature type="compositionally biased region" description="Basic and acidic residues" evidence="6">
    <location>
        <begin position="265"/>
        <end position="279"/>
    </location>
</feature>
<dbReference type="GO" id="GO:0033281">
    <property type="term" value="C:TAT protein transport complex"/>
    <property type="evidence" value="ECO:0007669"/>
    <property type="project" value="UniProtKB-UniRule"/>
</dbReference>
<feature type="transmembrane region" description="Helical" evidence="5">
    <location>
        <begin position="21"/>
        <end position="39"/>
    </location>
</feature>
<dbReference type="EMBL" id="MJAT01000033">
    <property type="protein sequence ID" value="OEH85215.1"/>
    <property type="molecule type" value="Genomic_DNA"/>
</dbReference>
<keyword evidence="2 5" id="KW-0812">Transmembrane</keyword>
<feature type="region of interest" description="Disordered" evidence="6">
    <location>
        <begin position="247"/>
        <end position="279"/>
    </location>
</feature>
<dbReference type="InterPro" id="IPR002033">
    <property type="entry name" value="TatC"/>
</dbReference>
<dbReference type="STRING" id="1390249.BHU72_06305"/>
<keyword evidence="5" id="KW-1003">Cell membrane</keyword>
<feature type="transmembrane region" description="Helical" evidence="5">
    <location>
        <begin position="150"/>
        <end position="175"/>
    </location>
</feature>
<dbReference type="OrthoDB" id="9777044at2"/>